<evidence type="ECO:0000256" key="8">
    <source>
        <dbReference type="SAM" id="MobiDB-lite"/>
    </source>
</evidence>
<keyword evidence="4" id="KW-0547">Nucleotide-binding</keyword>
<keyword evidence="3" id="KW-0808">Transferase</keyword>
<evidence type="ECO:0000256" key="1">
    <source>
        <dbReference type="ARBA" id="ARBA00004328"/>
    </source>
</evidence>
<dbReference type="CDD" id="cd20921">
    <property type="entry name" value="polyA_pol_Pycodna"/>
    <property type="match status" value="1"/>
</dbReference>
<keyword evidence="2" id="KW-0507">mRNA processing</keyword>
<evidence type="ECO:0000256" key="7">
    <source>
        <dbReference type="ARBA" id="ARBA00023163"/>
    </source>
</evidence>
<dbReference type="GO" id="GO:0005524">
    <property type="term" value="F:ATP binding"/>
    <property type="evidence" value="ECO:0007669"/>
    <property type="project" value="UniProtKB-KW"/>
</dbReference>
<evidence type="ECO:0000256" key="3">
    <source>
        <dbReference type="ARBA" id="ARBA00022679"/>
    </source>
</evidence>
<keyword evidence="5" id="KW-0067">ATP-binding</keyword>
<comment type="subcellular location">
    <subcellularLocation>
        <location evidence="1">Virion</location>
    </subcellularLocation>
</comment>
<dbReference type="Pfam" id="PF19244">
    <property type="entry name" value="Poly_A_pol_cat"/>
    <property type="match status" value="1"/>
</dbReference>
<evidence type="ECO:0000259" key="9">
    <source>
        <dbReference type="Pfam" id="PF19244"/>
    </source>
</evidence>
<evidence type="ECO:0000256" key="6">
    <source>
        <dbReference type="ARBA" id="ARBA00022844"/>
    </source>
</evidence>
<dbReference type="InterPro" id="IPR045355">
    <property type="entry name" value="PolyA_pol_cat_su"/>
</dbReference>
<evidence type="ECO:0000256" key="5">
    <source>
        <dbReference type="ARBA" id="ARBA00022840"/>
    </source>
</evidence>
<evidence type="ECO:0000256" key="4">
    <source>
        <dbReference type="ARBA" id="ARBA00022741"/>
    </source>
</evidence>
<dbReference type="EMBL" id="MN740764">
    <property type="protein sequence ID" value="QHS82271.1"/>
    <property type="molecule type" value="Genomic_DNA"/>
</dbReference>
<dbReference type="GO" id="GO:0044423">
    <property type="term" value="C:virion component"/>
    <property type="evidence" value="ECO:0007669"/>
    <property type="project" value="UniProtKB-KW"/>
</dbReference>
<evidence type="ECO:0000256" key="2">
    <source>
        <dbReference type="ARBA" id="ARBA00022664"/>
    </source>
</evidence>
<feature type="compositionally biased region" description="Basic residues" evidence="8">
    <location>
        <begin position="447"/>
        <end position="491"/>
    </location>
</feature>
<accession>A0A6C0ASK2</accession>
<reference evidence="10" key="1">
    <citation type="journal article" date="2020" name="Nature">
        <title>Giant virus diversity and host interactions through global metagenomics.</title>
        <authorList>
            <person name="Schulz F."/>
            <person name="Roux S."/>
            <person name="Paez-Espino D."/>
            <person name="Jungbluth S."/>
            <person name="Walsh D.A."/>
            <person name="Denef V.J."/>
            <person name="McMahon K.D."/>
            <person name="Konstantinidis K.T."/>
            <person name="Eloe-Fadrosh E.A."/>
            <person name="Kyrpides N.C."/>
            <person name="Woyke T."/>
        </authorList>
    </citation>
    <scope>NUCLEOTIDE SEQUENCE</scope>
    <source>
        <strain evidence="10">GVMAG-S-1101165-79</strain>
    </source>
</reference>
<evidence type="ECO:0000313" key="10">
    <source>
        <dbReference type="EMBL" id="QHS82271.1"/>
    </source>
</evidence>
<sequence length="497" mass="57684">MKQKNVCKDLTFADCELAILRMAVDKAEEKIGKRIVNSEDIKKIIKTVEDFIKRKNLVCYGGTAINNILPEEDKFYNTEVEIPDYDFFTDNALEDAKELADIYYAQGFTDVEAKAGQHEGTYKVFVNYIPVADITQLPNPIYKSIKKDALRVNGILYAPPNFLRMSMFLELSRPDGDTSRWEKVLKRISLLNKNYPLTSANCNDVDFQREMENPEKQNEIYDNVKNTLVNQGVVFFGGYAVSLYSQYMPENLRKKLDKIADFDVLSNDPETTAEIVKERLKDIGVKNAKIIKRDPVGELVPLHYEIKIGNDTIVFIYKPIACHSYNNFVTKGQKVKIATIDTMLSFYLAFLYADKPYYNQFLDRILCISKFLFDVQQKNRLQQKGLLRRFSITCYGHQESLEEMRAHKAEKYKILKQSQNKIEFEKLFLNYNPETIKERKEYDKTYKSKAKTYKSKAKTYKSKAKTNKSKGNKSKGNKSKSNKNKTNKKKGQFLELY</sequence>
<proteinExistence type="predicted"/>
<dbReference type="GO" id="GO:0016740">
    <property type="term" value="F:transferase activity"/>
    <property type="evidence" value="ECO:0007669"/>
    <property type="project" value="UniProtKB-KW"/>
</dbReference>
<dbReference type="AlphaFoldDB" id="A0A6C0ASK2"/>
<keyword evidence="6" id="KW-0946">Virion</keyword>
<feature type="region of interest" description="Disordered" evidence="8">
    <location>
        <begin position="446"/>
        <end position="497"/>
    </location>
</feature>
<protein>
    <recommendedName>
        <fullName evidence="9">Poly(A) polymerase catalytic subunit domain-containing protein</fullName>
    </recommendedName>
</protein>
<dbReference type="GO" id="GO:0006397">
    <property type="term" value="P:mRNA processing"/>
    <property type="evidence" value="ECO:0007669"/>
    <property type="project" value="UniProtKB-KW"/>
</dbReference>
<organism evidence="10">
    <name type="scientific">viral metagenome</name>
    <dbReference type="NCBI Taxonomy" id="1070528"/>
    <lineage>
        <taxon>unclassified sequences</taxon>
        <taxon>metagenomes</taxon>
        <taxon>organismal metagenomes</taxon>
    </lineage>
</organism>
<feature type="domain" description="Poly(A) polymerase catalytic subunit" evidence="9">
    <location>
        <begin position="47"/>
        <end position="174"/>
    </location>
</feature>
<keyword evidence="7" id="KW-0804">Transcription</keyword>
<name>A0A6C0ASK2_9ZZZZ</name>